<keyword evidence="1" id="KW-0040">ANK repeat</keyword>
<feature type="repeat" description="ANK" evidence="1">
    <location>
        <begin position="110"/>
        <end position="142"/>
    </location>
</feature>
<dbReference type="PROSITE" id="PS50088">
    <property type="entry name" value="ANK_REPEAT"/>
    <property type="match status" value="1"/>
</dbReference>
<dbReference type="AlphaFoldDB" id="A0A6G0XGV0"/>
<evidence type="ECO:0000256" key="1">
    <source>
        <dbReference type="PROSITE-ProRule" id="PRU00023"/>
    </source>
</evidence>
<proteinExistence type="predicted"/>
<evidence type="ECO:0000313" key="2">
    <source>
        <dbReference type="EMBL" id="KAF0739532.1"/>
    </source>
</evidence>
<dbReference type="InterPro" id="IPR002110">
    <property type="entry name" value="Ankyrin_rpt"/>
</dbReference>
<sequence>MLASDVKQVVEDSGDISQTQVQYFGDFVLTALNHSSRRGLEAMTLCLLRHEKEVVPNEAITPGIPNNQSQSDSICHSAKLLQYSCIYGHLDLIRELVRRSGSAILNFHSDDGPAIIYAIAFGHIDAVRVLMQAGAEISSLNSIHVPSMKRWHEFRQPATPQPSWPFYQPQKAKRRRRSFRGPIEKYEVVERLPREMLAHITSSSQFTA</sequence>
<dbReference type="Pfam" id="PF12796">
    <property type="entry name" value="Ank_2"/>
    <property type="match status" value="1"/>
</dbReference>
<dbReference type="Proteomes" id="UP000481153">
    <property type="component" value="Unassembled WGS sequence"/>
</dbReference>
<reference evidence="2 3" key="1">
    <citation type="submission" date="2019-07" db="EMBL/GenBank/DDBJ databases">
        <title>Genomics analysis of Aphanomyces spp. identifies a new class of oomycete effector associated with host adaptation.</title>
        <authorList>
            <person name="Gaulin E."/>
        </authorList>
    </citation>
    <scope>NUCLEOTIDE SEQUENCE [LARGE SCALE GENOMIC DNA]</scope>
    <source>
        <strain evidence="2 3">ATCC 201684</strain>
    </source>
</reference>
<dbReference type="EMBL" id="VJMJ01000063">
    <property type="protein sequence ID" value="KAF0739532.1"/>
    <property type="molecule type" value="Genomic_DNA"/>
</dbReference>
<keyword evidence="3" id="KW-1185">Reference proteome</keyword>
<name>A0A6G0XGV0_9STRA</name>
<dbReference type="Gene3D" id="1.25.40.20">
    <property type="entry name" value="Ankyrin repeat-containing domain"/>
    <property type="match status" value="1"/>
</dbReference>
<evidence type="ECO:0000313" key="3">
    <source>
        <dbReference type="Proteomes" id="UP000481153"/>
    </source>
</evidence>
<dbReference type="SUPFAM" id="SSF48403">
    <property type="entry name" value="Ankyrin repeat"/>
    <property type="match status" value="1"/>
</dbReference>
<accession>A0A6G0XGV0</accession>
<gene>
    <name evidence="2" type="ORF">Ae201684_004714</name>
</gene>
<dbReference type="InterPro" id="IPR036770">
    <property type="entry name" value="Ankyrin_rpt-contain_sf"/>
</dbReference>
<organism evidence="2 3">
    <name type="scientific">Aphanomyces euteiches</name>
    <dbReference type="NCBI Taxonomy" id="100861"/>
    <lineage>
        <taxon>Eukaryota</taxon>
        <taxon>Sar</taxon>
        <taxon>Stramenopiles</taxon>
        <taxon>Oomycota</taxon>
        <taxon>Saprolegniomycetes</taxon>
        <taxon>Saprolegniales</taxon>
        <taxon>Verrucalvaceae</taxon>
        <taxon>Aphanomyces</taxon>
    </lineage>
</organism>
<protein>
    <submittedName>
        <fullName evidence="2">Uncharacterized protein</fullName>
    </submittedName>
</protein>
<dbReference type="VEuPathDB" id="FungiDB:AeMF1_010556"/>
<comment type="caution">
    <text evidence="2">The sequence shown here is derived from an EMBL/GenBank/DDBJ whole genome shotgun (WGS) entry which is preliminary data.</text>
</comment>